<name>L1I3J4_GUITC</name>
<dbReference type="Proteomes" id="UP000011087">
    <property type="component" value="Unassembled WGS sequence"/>
</dbReference>
<accession>L1I3J4</accession>
<reference evidence="2" key="3">
    <citation type="submission" date="2016-03" db="UniProtKB">
        <authorList>
            <consortium name="EnsemblProtists"/>
        </authorList>
    </citation>
    <scope>IDENTIFICATION</scope>
</reference>
<dbReference type="AlphaFoldDB" id="L1I3J4"/>
<proteinExistence type="predicted"/>
<gene>
    <name evidence="1" type="ORF">GUITHDRAFT_149675</name>
</gene>
<feature type="non-terminal residue" evidence="1">
    <location>
        <position position="1"/>
    </location>
</feature>
<dbReference type="HOGENOM" id="CLU_1891260_0_0_1"/>
<organism evidence="1">
    <name type="scientific">Guillardia theta (strain CCMP2712)</name>
    <name type="common">Cryptophyte</name>
    <dbReference type="NCBI Taxonomy" id="905079"/>
    <lineage>
        <taxon>Eukaryota</taxon>
        <taxon>Cryptophyceae</taxon>
        <taxon>Pyrenomonadales</taxon>
        <taxon>Geminigeraceae</taxon>
        <taxon>Guillardia</taxon>
    </lineage>
</organism>
<dbReference type="PaxDb" id="55529-EKX30783"/>
<dbReference type="GeneID" id="17287503"/>
<dbReference type="EnsemblProtists" id="EKX30783">
    <property type="protein sequence ID" value="EKX30783"/>
    <property type="gene ID" value="GUITHDRAFT_149675"/>
</dbReference>
<sequence length="135" mass="14018">VSPGISTDFDADTGYVREPTLLAKFIGPSYNLTAFGNAGGGKAEIGIEQRITSSLRAHAGLACSGSSLKSGNSVVVALQQRWNASKVNMRMDSSSQSVTASGALRGVIPNVMLFGSMKVDSSLKCVFGFNAKVVV</sequence>
<protein>
    <submittedName>
        <fullName evidence="1 2">Uncharacterized protein</fullName>
    </submittedName>
</protein>
<dbReference type="KEGG" id="gtt:GUITHDRAFT_149675"/>
<dbReference type="OrthoDB" id="10613787at2759"/>
<evidence type="ECO:0000313" key="2">
    <source>
        <dbReference type="EnsemblProtists" id="EKX30783"/>
    </source>
</evidence>
<keyword evidence="3" id="KW-1185">Reference proteome</keyword>
<evidence type="ECO:0000313" key="1">
    <source>
        <dbReference type="EMBL" id="EKX30783.1"/>
    </source>
</evidence>
<reference evidence="3" key="2">
    <citation type="submission" date="2012-11" db="EMBL/GenBank/DDBJ databases">
        <authorList>
            <person name="Kuo A."/>
            <person name="Curtis B.A."/>
            <person name="Tanifuji G."/>
            <person name="Burki F."/>
            <person name="Gruber A."/>
            <person name="Irimia M."/>
            <person name="Maruyama S."/>
            <person name="Arias M.C."/>
            <person name="Ball S.G."/>
            <person name="Gile G.H."/>
            <person name="Hirakawa Y."/>
            <person name="Hopkins J.F."/>
            <person name="Rensing S.A."/>
            <person name="Schmutz J."/>
            <person name="Symeonidi A."/>
            <person name="Elias M."/>
            <person name="Eveleigh R.J."/>
            <person name="Herman E.K."/>
            <person name="Klute M.J."/>
            <person name="Nakayama T."/>
            <person name="Obornik M."/>
            <person name="Reyes-Prieto A."/>
            <person name="Armbrust E.V."/>
            <person name="Aves S.J."/>
            <person name="Beiko R.G."/>
            <person name="Coutinho P."/>
            <person name="Dacks J.B."/>
            <person name="Durnford D.G."/>
            <person name="Fast N.M."/>
            <person name="Green B.R."/>
            <person name="Grisdale C."/>
            <person name="Hempe F."/>
            <person name="Henrissat B."/>
            <person name="Hoppner M.P."/>
            <person name="Ishida K.-I."/>
            <person name="Kim E."/>
            <person name="Koreny L."/>
            <person name="Kroth P.G."/>
            <person name="Liu Y."/>
            <person name="Malik S.-B."/>
            <person name="Maier U.G."/>
            <person name="McRose D."/>
            <person name="Mock T."/>
            <person name="Neilson J.A."/>
            <person name="Onodera N.T."/>
            <person name="Poole A.M."/>
            <person name="Pritham E.J."/>
            <person name="Richards T.A."/>
            <person name="Rocap G."/>
            <person name="Roy S.W."/>
            <person name="Sarai C."/>
            <person name="Schaack S."/>
            <person name="Shirato S."/>
            <person name="Slamovits C.H."/>
            <person name="Spencer D.F."/>
            <person name="Suzuki S."/>
            <person name="Worden A.Z."/>
            <person name="Zauner S."/>
            <person name="Barry K."/>
            <person name="Bell C."/>
            <person name="Bharti A.K."/>
            <person name="Crow J.A."/>
            <person name="Grimwood J."/>
            <person name="Kramer R."/>
            <person name="Lindquist E."/>
            <person name="Lucas S."/>
            <person name="Salamov A."/>
            <person name="McFadden G.I."/>
            <person name="Lane C.E."/>
            <person name="Keeling P.J."/>
            <person name="Gray M.W."/>
            <person name="Grigoriev I.V."/>
            <person name="Archibald J.M."/>
        </authorList>
    </citation>
    <scope>NUCLEOTIDE SEQUENCE</scope>
    <source>
        <strain evidence="3">CCMP2712</strain>
    </source>
</reference>
<reference evidence="1 3" key="1">
    <citation type="journal article" date="2012" name="Nature">
        <title>Algal genomes reveal evolutionary mosaicism and the fate of nucleomorphs.</title>
        <authorList>
            <consortium name="DOE Joint Genome Institute"/>
            <person name="Curtis B.A."/>
            <person name="Tanifuji G."/>
            <person name="Burki F."/>
            <person name="Gruber A."/>
            <person name="Irimia M."/>
            <person name="Maruyama S."/>
            <person name="Arias M.C."/>
            <person name="Ball S.G."/>
            <person name="Gile G.H."/>
            <person name="Hirakawa Y."/>
            <person name="Hopkins J.F."/>
            <person name="Kuo A."/>
            <person name="Rensing S.A."/>
            <person name="Schmutz J."/>
            <person name="Symeonidi A."/>
            <person name="Elias M."/>
            <person name="Eveleigh R.J."/>
            <person name="Herman E.K."/>
            <person name="Klute M.J."/>
            <person name="Nakayama T."/>
            <person name="Obornik M."/>
            <person name="Reyes-Prieto A."/>
            <person name="Armbrust E.V."/>
            <person name="Aves S.J."/>
            <person name="Beiko R.G."/>
            <person name="Coutinho P."/>
            <person name="Dacks J.B."/>
            <person name="Durnford D.G."/>
            <person name="Fast N.M."/>
            <person name="Green B.R."/>
            <person name="Grisdale C.J."/>
            <person name="Hempel F."/>
            <person name="Henrissat B."/>
            <person name="Hoppner M.P."/>
            <person name="Ishida K."/>
            <person name="Kim E."/>
            <person name="Koreny L."/>
            <person name="Kroth P.G."/>
            <person name="Liu Y."/>
            <person name="Malik S.B."/>
            <person name="Maier U.G."/>
            <person name="McRose D."/>
            <person name="Mock T."/>
            <person name="Neilson J.A."/>
            <person name="Onodera N.T."/>
            <person name="Poole A.M."/>
            <person name="Pritham E.J."/>
            <person name="Richards T.A."/>
            <person name="Rocap G."/>
            <person name="Roy S.W."/>
            <person name="Sarai C."/>
            <person name="Schaack S."/>
            <person name="Shirato S."/>
            <person name="Slamovits C.H."/>
            <person name="Spencer D.F."/>
            <person name="Suzuki S."/>
            <person name="Worden A.Z."/>
            <person name="Zauner S."/>
            <person name="Barry K."/>
            <person name="Bell C."/>
            <person name="Bharti A.K."/>
            <person name="Crow J.A."/>
            <person name="Grimwood J."/>
            <person name="Kramer R."/>
            <person name="Lindquist E."/>
            <person name="Lucas S."/>
            <person name="Salamov A."/>
            <person name="McFadden G.I."/>
            <person name="Lane C.E."/>
            <person name="Keeling P.J."/>
            <person name="Gray M.W."/>
            <person name="Grigoriev I.V."/>
            <person name="Archibald J.M."/>
        </authorList>
    </citation>
    <scope>NUCLEOTIDE SEQUENCE</scope>
    <source>
        <strain evidence="1 3">CCMP2712</strain>
    </source>
</reference>
<dbReference type="EMBL" id="JH993557">
    <property type="protein sequence ID" value="EKX30783.1"/>
    <property type="molecule type" value="Genomic_DNA"/>
</dbReference>
<dbReference type="RefSeq" id="XP_005817763.1">
    <property type="nucleotide sequence ID" value="XM_005817706.1"/>
</dbReference>
<evidence type="ECO:0000313" key="3">
    <source>
        <dbReference type="Proteomes" id="UP000011087"/>
    </source>
</evidence>